<keyword evidence="4" id="KW-1185">Reference proteome</keyword>
<feature type="domain" description="DUF418" evidence="2">
    <location>
        <begin position="275"/>
        <end position="433"/>
    </location>
</feature>
<reference evidence="3 4" key="1">
    <citation type="journal article" date="2013" name="J. Microbiol. Biotechnol.">
        <title>Novosphingobium ginsenosidimutans sp. nov., with the ability to convert ginsenoside.</title>
        <authorList>
            <person name="Kim J.K."/>
            <person name="He D."/>
            <person name="Liu Q.M."/>
            <person name="Park H.Y."/>
            <person name="Jung M.S."/>
            <person name="Yoon M.H."/>
            <person name="Kim S.C."/>
            <person name="Im W.T."/>
        </authorList>
    </citation>
    <scope>NUCLEOTIDE SEQUENCE [LARGE SCALE GENOMIC DNA]</scope>
    <source>
        <strain evidence="3 4">FW-6</strain>
    </source>
</reference>
<feature type="transmembrane region" description="Helical" evidence="1">
    <location>
        <begin position="289"/>
        <end position="307"/>
    </location>
</feature>
<feature type="transmembrane region" description="Helical" evidence="1">
    <location>
        <begin position="257"/>
        <end position="277"/>
    </location>
</feature>
<dbReference type="PANTHER" id="PTHR30590:SF2">
    <property type="entry name" value="INNER MEMBRANE PROTEIN"/>
    <property type="match status" value="1"/>
</dbReference>
<proteinExistence type="predicted"/>
<feature type="transmembrane region" description="Helical" evidence="1">
    <location>
        <begin position="391"/>
        <end position="413"/>
    </location>
</feature>
<organism evidence="3 4">
    <name type="scientific">Novosphingobium ginsenosidimutans</name>
    <dbReference type="NCBI Taxonomy" id="1176536"/>
    <lineage>
        <taxon>Bacteria</taxon>
        <taxon>Pseudomonadati</taxon>
        <taxon>Pseudomonadota</taxon>
        <taxon>Alphaproteobacteria</taxon>
        <taxon>Sphingomonadales</taxon>
        <taxon>Sphingomonadaceae</taxon>
        <taxon>Novosphingobium</taxon>
    </lineage>
</organism>
<dbReference type="KEGG" id="ngf:FRF71_10390"/>
<feature type="transmembrane region" description="Helical" evidence="1">
    <location>
        <begin position="234"/>
        <end position="251"/>
    </location>
</feature>
<evidence type="ECO:0000259" key="2">
    <source>
        <dbReference type="Pfam" id="PF04235"/>
    </source>
</evidence>
<keyword evidence="1" id="KW-0812">Transmembrane</keyword>
<dbReference type="InterPro" id="IPR007349">
    <property type="entry name" value="DUF418"/>
</dbReference>
<protein>
    <submittedName>
        <fullName evidence="3">DUF418 domain-containing protein</fullName>
    </submittedName>
</protein>
<keyword evidence="1" id="KW-1133">Transmembrane helix</keyword>
<dbReference type="Pfam" id="PF04235">
    <property type="entry name" value="DUF418"/>
    <property type="match status" value="1"/>
</dbReference>
<feature type="transmembrane region" description="Helical" evidence="1">
    <location>
        <begin position="114"/>
        <end position="145"/>
    </location>
</feature>
<accession>A0A5B8S4K2</accession>
<dbReference type="PANTHER" id="PTHR30590">
    <property type="entry name" value="INNER MEMBRANE PROTEIN"/>
    <property type="match status" value="1"/>
</dbReference>
<feature type="transmembrane region" description="Helical" evidence="1">
    <location>
        <begin position="327"/>
        <end position="344"/>
    </location>
</feature>
<evidence type="ECO:0000256" key="1">
    <source>
        <dbReference type="SAM" id="Phobius"/>
    </source>
</evidence>
<sequence>MTGQQGAVPALAPVRGRDRIAVLDALRGFAILGIFYMNVPAMSGPISAFLGDIRAMGWAPLDQQVWLFTTTFLEGTQRGMLEMLFGAGLMVTAAKAMEPDGPVAVADLYIRRNLWLLAFGLINIFVLLWPGDILHVYALCALALFPFRKLGVRWLIPLGLLLASVQVVGGAFEYASRTEMQQTQAVAAEKQAKGEKLTKAESEAVKEWQEKIDRINGKEPVVEKLTKDEVKARSGSFMDYAGFLISTYIMIVGKGSLLGGVAEAFSVMLLGIAAWKLGFIQGQRSTRDYWIALIVAYGFGLTARYVGGLERMTFMPIPKTIWMTSELARIAVSVGHVALINLLMRGAIGRKIMWPFLAAGQMAFTLYLMQQVIGVHILYSPAGLHWPMAPGWAWLAGLASAVVLFQLILANLWMRWFASGPLEWLWRSLAYCKKQPFRRLPVVD</sequence>
<evidence type="ECO:0000313" key="4">
    <source>
        <dbReference type="Proteomes" id="UP000321172"/>
    </source>
</evidence>
<dbReference type="EMBL" id="CP042345">
    <property type="protein sequence ID" value="QEA16506.1"/>
    <property type="molecule type" value="Genomic_DNA"/>
</dbReference>
<dbReference type="OrthoDB" id="9807744at2"/>
<name>A0A5B8S4K2_9SPHN</name>
<feature type="transmembrane region" description="Helical" evidence="1">
    <location>
        <begin position="356"/>
        <end position="379"/>
    </location>
</feature>
<dbReference type="AlphaFoldDB" id="A0A5B8S4K2"/>
<evidence type="ECO:0000313" key="3">
    <source>
        <dbReference type="EMBL" id="QEA16506.1"/>
    </source>
</evidence>
<keyword evidence="1" id="KW-0472">Membrane</keyword>
<dbReference type="InterPro" id="IPR052529">
    <property type="entry name" value="Bact_Transport_Assoc"/>
</dbReference>
<dbReference type="RefSeq" id="WP_147090585.1">
    <property type="nucleotide sequence ID" value="NZ_BAABJD010000005.1"/>
</dbReference>
<feature type="transmembrane region" description="Helical" evidence="1">
    <location>
        <begin position="151"/>
        <end position="172"/>
    </location>
</feature>
<dbReference type="Proteomes" id="UP000321172">
    <property type="component" value="Chromosome"/>
</dbReference>
<gene>
    <name evidence="3" type="ORF">FRF71_10390</name>
</gene>